<feature type="non-terminal residue" evidence="1">
    <location>
        <position position="1"/>
    </location>
</feature>
<dbReference type="VEuPathDB" id="FungiDB:BO83DRAFT_451888"/>
<dbReference type="GeneID" id="37058810"/>
<reference evidence="1" key="1">
    <citation type="submission" date="2016-12" db="EMBL/GenBank/DDBJ databases">
        <title>The genomes of Aspergillus section Nigri reveals drivers in fungal speciation.</title>
        <authorList>
            <consortium name="DOE Joint Genome Institute"/>
            <person name="Vesth T.C."/>
            <person name="Nybo J."/>
            <person name="Theobald S."/>
            <person name="Brandl J."/>
            <person name="Frisvad J.C."/>
            <person name="Nielsen K.F."/>
            <person name="Lyhne E.K."/>
            <person name="Kogle M.E."/>
            <person name="Kuo A."/>
            <person name="Riley R."/>
            <person name="Clum A."/>
            <person name="Nolan M."/>
            <person name="Lipzen A."/>
            <person name="Salamov A."/>
            <person name="Henrissat B."/>
            <person name="Wiebenga A."/>
            <person name="De vries R.P."/>
            <person name="Grigoriev I.V."/>
            <person name="Mortensen U.H."/>
            <person name="Andersen M.R."/>
            <person name="Baker S.E."/>
        </authorList>
    </citation>
    <scope>NUCLEOTIDE SEQUENCE</scope>
    <source>
        <strain evidence="1">CBS 122712</strain>
    </source>
</reference>
<dbReference type="AlphaFoldDB" id="A0A317V1H5"/>
<gene>
    <name evidence="1" type="ORF">BO83DRAFT_451888</name>
</gene>
<protein>
    <submittedName>
        <fullName evidence="1">Uncharacterized protein</fullName>
    </submittedName>
</protein>
<keyword evidence="2" id="KW-1185">Reference proteome</keyword>
<evidence type="ECO:0000313" key="2">
    <source>
        <dbReference type="Proteomes" id="UP000246171"/>
    </source>
</evidence>
<dbReference type="EMBL" id="MSFU01000024">
    <property type="protein sequence ID" value="PWY66622.1"/>
    <property type="molecule type" value="Genomic_DNA"/>
</dbReference>
<dbReference type="OrthoDB" id="10403476at2759"/>
<proteinExistence type="predicted"/>
<dbReference type="Proteomes" id="UP000246171">
    <property type="component" value="Unassembled WGS sequence"/>
</dbReference>
<organism evidence="1 2">
    <name type="scientific">Aspergillus eucalypticola (strain CBS 122712 / IBT 29274)</name>
    <dbReference type="NCBI Taxonomy" id="1448314"/>
    <lineage>
        <taxon>Eukaryota</taxon>
        <taxon>Fungi</taxon>
        <taxon>Dikarya</taxon>
        <taxon>Ascomycota</taxon>
        <taxon>Pezizomycotina</taxon>
        <taxon>Eurotiomycetes</taxon>
        <taxon>Eurotiomycetidae</taxon>
        <taxon>Eurotiales</taxon>
        <taxon>Aspergillaceae</taxon>
        <taxon>Aspergillus</taxon>
        <taxon>Aspergillus subgen. Circumdati</taxon>
    </lineage>
</organism>
<dbReference type="RefSeq" id="XP_025385084.1">
    <property type="nucleotide sequence ID" value="XM_025536848.1"/>
</dbReference>
<evidence type="ECO:0000313" key="1">
    <source>
        <dbReference type="EMBL" id="PWY66622.1"/>
    </source>
</evidence>
<comment type="caution">
    <text evidence="1">The sequence shown here is derived from an EMBL/GenBank/DDBJ whole genome shotgun (WGS) entry which is preliminary data.</text>
</comment>
<name>A0A317V1H5_ASPEC</name>
<accession>A0A317V1H5</accession>
<sequence>VVGKVNVQRLGNGCVSGSYRAAASEFAKSFTRAAEKGKQDWACRAFLTPHRSYGSQTEPCLVDRPTASSVPILECRCLRIRGMHKSRSRSVLRPAQDEATRAEKKNEVWKIFEDGGTPYPRPNLTILWSFIEFLRVELTLEPVCKPEVAIATVAQRAICRIRHPRQGFLQSNLGTPYAKDGRMNGADKEWSTSRVFQGVLKECVVAGWKGALPNSTVVDDPDFSLLSRIYGTYRYQMYCTCIR</sequence>